<dbReference type="InterPro" id="IPR041577">
    <property type="entry name" value="RT_RNaseH_2"/>
</dbReference>
<proteinExistence type="predicted"/>
<dbReference type="InterPro" id="IPR036397">
    <property type="entry name" value="RNaseH_sf"/>
</dbReference>
<reference evidence="4 5" key="2">
    <citation type="journal article" date="2017" name="Nature">
        <title>The Apostasia genome and the evolution of orchids.</title>
        <authorList>
            <person name="Zhang G.Q."/>
            <person name="Liu K.W."/>
            <person name="Li Z."/>
            <person name="Lohaus R."/>
            <person name="Hsiao Y.Y."/>
            <person name="Niu S.C."/>
            <person name="Wang J.Y."/>
            <person name="Lin Y.C."/>
            <person name="Xu Q."/>
            <person name="Chen L.J."/>
            <person name="Yoshida K."/>
            <person name="Fujiwara S."/>
            <person name="Wang Z.W."/>
            <person name="Zhang Y.Q."/>
            <person name="Mitsuda N."/>
            <person name="Wang M."/>
            <person name="Liu G.H."/>
            <person name="Pecoraro L."/>
            <person name="Huang H.X."/>
            <person name="Xiao X.J."/>
            <person name="Lin M."/>
            <person name="Wu X.Y."/>
            <person name="Wu W.L."/>
            <person name="Chen Y.Y."/>
            <person name="Chang S.B."/>
            <person name="Sakamoto S."/>
            <person name="Ohme-Takagi M."/>
            <person name="Yagi M."/>
            <person name="Zeng S.J."/>
            <person name="Shen C.Y."/>
            <person name="Yeh C.M."/>
            <person name="Luo Y.B."/>
            <person name="Tsai W.C."/>
            <person name="Van de Peer Y."/>
            <person name="Liu Z.J."/>
        </authorList>
    </citation>
    <scope>NUCLEOTIDE SEQUENCE [LARGE SCALE GENOMIC DNA]</scope>
    <source>
        <tissue evidence="4">The whole plant</tissue>
    </source>
</reference>
<keyword evidence="1" id="KW-0511">Multifunctional enzyme</keyword>
<dbReference type="PROSITE" id="PS50994">
    <property type="entry name" value="INTEGRASE"/>
    <property type="match status" value="1"/>
</dbReference>
<dbReference type="PANTHER" id="PTHR37984">
    <property type="entry name" value="PROTEIN CBG26694"/>
    <property type="match status" value="1"/>
</dbReference>
<dbReference type="AlphaFoldDB" id="A0A2I0W7T2"/>
<dbReference type="InterPro" id="IPR001584">
    <property type="entry name" value="Integrase_cat-core"/>
</dbReference>
<dbReference type="PANTHER" id="PTHR37984:SF5">
    <property type="entry name" value="PROTEIN NYNRIN-LIKE"/>
    <property type="match status" value="1"/>
</dbReference>
<evidence type="ECO:0000259" key="3">
    <source>
        <dbReference type="PROSITE" id="PS50994"/>
    </source>
</evidence>
<name>A0A2I0W7T2_9ASPA</name>
<dbReference type="Pfam" id="PF17919">
    <property type="entry name" value="RT_RNaseH_2"/>
    <property type="match status" value="1"/>
</dbReference>
<dbReference type="PROSITE" id="PS50878">
    <property type="entry name" value="RT_POL"/>
    <property type="match status" value="1"/>
</dbReference>
<evidence type="ECO:0000313" key="5">
    <source>
        <dbReference type="Proteomes" id="UP000233837"/>
    </source>
</evidence>
<dbReference type="Gene3D" id="3.30.70.270">
    <property type="match status" value="2"/>
</dbReference>
<dbReference type="SUPFAM" id="SSF56672">
    <property type="entry name" value="DNA/RNA polymerases"/>
    <property type="match status" value="1"/>
</dbReference>
<dbReference type="CDD" id="cd01647">
    <property type="entry name" value="RT_LTR"/>
    <property type="match status" value="1"/>
</dbReference>
<evidence type="ECO:0000259" key="2">
    <source>
        <dbReference type="PROSITE" id="PS50878"/>
    </source>
</evidence>
<reference evidence="4 5" key="1">
    <citation type="journal article" date="2016" name="Sci. Rep.">
        <title>The Dendrobium catenatum Lindl. genome sequence provides insights into polysaccharide synthase, floral development and adaptive evolution.</title>
        <authorList>
            <person name="Zhang G.Q."/>
            <person name="Xu Q."/>
            <person name="Bian C."/>
            <person name="Tsai W.C."/>
            <person name="Yeh C.M."/>
            <person name="Liu K.W."/>
            <person name="Yoshida K."/>
            <person name="Zhang L.S."/>
            <person name="Chang S.B."/>
            <person name="Chen F."/>
            <person name="Shi Y."/>
            <person name="Su Y.Y."/>
            <person name="Zhang Y.Q."/>
            <person name="Chen L.J."/>
            <person name="Yin Y."/>
            <person name="Lin M."/>
            <person name="Huang H."/>
            <person name="Deng H."/>
            <person name="Wang Z.W."/>
            <person name="Zhu S.L."/>
            <person name="Zhao X."/>
            <person name="Deng C."/>
            <person name="Niu S.C."/>
            <person name="Huang J."/>
            <person name="Wang M."/>
            <person name="Liu G.H."/>
            <person name="Yang H.J."/>
            <person name="Xiao X.J."/>
            <person name="Hsiao Y.Y."/>
            <person name="Wu W.L."/>
            <person name="Chen Y.Y."/>
            <person name="Mitsuda N."/>
            <person name="Ohme-Takagi M."/>
            <person name="Luo Y.B."/>
            <person name="Van de Peer Y."/>
            <person name="Liu Z.J."/>
        </authorList>
    </citation>
    <scope>NUCLEOTIDE SEQUENCE [LARGE SCALE GENOMIC DNA]</scope>
    <source>
        <tissue evidence="4">The whole plant</tissue>
    </source>
</reference>
<dbReference type="GO" id="GO:0003824">
    <property type="term" value="F:catalytic activity"/>
    <property type="evidence" value="ECO:0007669"/>
    <property type="project" value="UniProtKB-KW"/>
</dbReference>
<dbReference type="Proteomes" id="UP000233837">
    <property type="component" value="Unassembled WGS sequence"/>
</dbReference>
<dbReference type="Pfam" id="PF00078">
    <property type="entry name" value="RVT_1"/>
    <property type="match status" value="1"/>
</dbReference>
<keyword evidence="5" id="KW-1185">Reference proteome</keyword>
<dbReference type="FunFam" id="3.30.70.270:FF:000020">
    <property type="entry name" value="Transposon Tf2-6 polyprotein-like Protein"/>
    <property type="match status" value="1"/>
</dbReference>
<organism evidence="4 5">
    <name type="scientific">Dendrobium catenatum</name>
    <dbReference type="NCBI Taxonomy" id="906689"/>
    <lineage>
        <taxon>Eukaryota</taxon>
        <taxon>Viridiplantae</taxon>
        <taxon>Streptophyta</taxon>
        <taxon>Embryophyta</taxon>
        <taxon>Tracheophyta</taxon>
        <taxon>Spermatophyta</taxon>
        <taxon>Magnoliopsida</taxon>
        <taxon>Liliopsida</taxon>
        <taxon>Asparagales</taxon>
        <taxon>Orchidaceae</taxon>
        <taxon>Epidendroideae</taxon>
        <taxon>Malaxideae</taxon>
        <taxon>Dendrobiinae</taxon>
        <taxon>Dendrobium</taxon>
    </lineage>
</organism>
<feature type="domain" description="Integrase catalytic" evidence="3">
    <location>
        <begin position="400"/>
        <end position="562"/>
    </location>
</feature>
<dbReference type="GO" id="GO:0003676">
    <property type="term" value="F:nucleic acid binding"/>
    <property type="evidence" value="ECO:0007669"/>
    <property type="project" value="InterPro"/>
</dbReference>
<accession>A0A2I0W7T2</accession>
<dbReference type="FunFam" id="1.10.340.70:FF:000001">
    <property type="entry name" value="Retrovirus-related Pol polyprotein from transposon gypsy-like Protein"/>
    <property type="match status" value="1"/>
</dbReference>
<dbReference type="InterPro" id="IPR000477">
    <property type="entry name" value="RT_dom"/>
</dbReference>
<sequence length="654" mass="75072">MLRRFVLVFFDDILINSRSLQEHLEHLREVLSTLQHHQLYVNQKKCSFAQGSVEYLGHIISAEGVAADPSKVEAMTSWPTPKNLRALRGFLGLTDYYRKFIKGYGSIAAPLTEQFKKDSFNWGPKADSAMEALKSAMVSAPVLALPNFGQQLVVETDASGLGLGAVLMQQGRPIAFYSQVLSGRAKLKSVYERELMAIVKAIQKWRPYLLGRRFLVRTDQRSLKYLLEQRMVTEEHQRWLSKLLGYDFEIQYKPGLENKAADALSRKVECSQLIATSVPQLVDWGNLRTENMTSEELGSFREAIRKGEEIPSGYTMEDQLLLHRGRLVLPRTSSQIPLILQEFHASAIGGHSGGQKTYQRLAREIYWKGMRKDVEEMVAQCDTCQRNKYQACAPGGLLQPLELPDQVWSKVTMDFIEGLPKSEGYTLILVVVDRLSKYAHFIPLRHPFNATTVAAVFIREIVRLHGFPESIVSDRDKVFLSHFWKEMFKLQETHLKRSSVYHPQTNGQSEVVNRSVETYLRCFAGEKPKHWVRWLPGAEYWYNTSFHKAAQVTPFKVLYGRDPPTLIQYKPHSTSVSLVEQQLSERDEILGELKKHLLRAQNIMKQAADHHRKDVHFDIGEFVYLKLRPSRQNTLARRLSVKLASRYYGPYEVE</sequence>
<dbReference type="InterPro" id="IPR043128">
    <property type="entry name" value="Rev_trsase/Diguanyl_cyclase"/>
</dbReference>
<dbReference type="InterPro" id="IPR041588">
    <property type="entry name" value="Integrase_H2C2"/>
</dbReference>
<dbReference type="Pfam" id="PF17921">
    <property type="entry name" value="Integrase_H2C2"/>
    <property type="match status" value="1"/>
</dbReference>
<dbReference type="SUPFAM" id="SSF53098">
    <property type="entry name" value="Ribonuclease H-like"/>
    <property type="match status" value="1"/>
</dbReference>
<dbReference type="InterPro" id="IPR050951">
    <property type="entry name" value="Retrovirus_Pol_polyprotein"/>
</dbReference>
<dbReference type="GO" id="GO:0015074">
    <property type="term" value="P:DNA integration"/>
    <property type="evidence" value="ECO:0007669"/>
    <property type="project" value="InterPro"/>
</dbReference>
<dbReference type="InterPro" id="IPR012337">
    <property type="entry name" value="RNaseH-like_sf"/>
</dbReference>
<dbReference type="EMBL" id="KZ502874">
    <property type="protein sequence ID" value="PKU71719.1"/>
    <property type="molecule type" value="Genomic_DNA"/>
</dbReference>
<evidence type="ECO:0000256" key="1">
    <source>
        <dbReference type="ARBA" id="ARBA00023268"/>
    </source>
</evidence>
<dbReference type="FunFam" id="3.30.70.270:FF:000003">
    <property type="entry name" value="Transposon Ty3-G Gag-Pol polyprotein"/>
    <property type="match status" value="1"/>
</dbReference>
<dbReference type="Gene3D" id="1.10.340.70">
    <property type="match status" value="1"/>
</dbReference>
<protein>
    <submittedName>
        <fullName evidence="4">Putative mitochondrial protein</fullName>
    </submittedName>
</protein>
<dbReference type="Gene3D" id="3.30.420.10">
    <property type="entry name" value="Ribonuclease H-like superfamily/Ribonuclease H"/>
    <property type="match status" value="1"/>
</dbReference>
<dbReference type="InterPro" id="IPR043502">
    <property type="entry name" value="DNA/RNA_pol_sf"/>
</dbReference>
<dbReference type="CDD" id="cd09274">
    <property type="entry name" value="RNase_HI_RT_Ty3"/>
    <property type="match status" value="1"/>
</dbReference>
<gene>
    <name evidence="4" type="ORF">MA16_Dca022211</name>
</gene>
<feature type="domain" description="Reverse transcriptase" evidence="2">
    <location>
        <begin position="1"/>
        <end position="60"/>
    </location>
</feature>
<evidence type="ECO:0000313" key="4">
    <source>
        <dbReference type="EMBL" id="PKU71719.1"/>
    </source>
</evidence>